<dbReference type="RefSeq" id="WP_264138009.1">
    <property type="nucleotide sequence ID" value="NZ_JAOYOD010000001.1"/>
</dbReference>
<dbReference type="InterPro" id="IPR014030">
    <property type="entry name" value="Ketoacyl_synth_N"/>
</dbReference>
<dbReference type="EMBL" id="JAOYOD010000001">
    <property type="protein sequence ID" value="MCV9387182.1"/>
    <property type="molecule type" value="Genomic_DNA"/>
</dbReference>
<feature type="domain" description="Beta-ketoacyl synthase-like N-terminal" evidence="1">
    <location>
        <begin position="42"/>
        <end position="172"/>
    </location>
</feature>
<protein>
    <submittedName>
        <fullName evidence="2">Beta-ketoacyl synthase chain length factor</fullName>
    </submittedName>
</protein>
<sequence>MRKVFIQSAVSITCQPSFLNENLYELKIGKANDLALLEPNYKDFIPPAMIRRASKMMKMSLASSQACMQQAGVEDLGAIIVGSGLGCLMDTEKFLKSSILAEEGSLIPPLSFIQSGHNSVSGQIALQLKNQRYNMTHVQKGLSFEYALMDAMLRIKEGDQAVMLGGVDEKIDVLDELAKAVDWPEDMRNELAEGCSFFVLKDESDAGIEVADVKIVSTSKIEVELEALLQAHDLRVDDSIGNFVGLNEVQEADLDINHQLYTQWIGRYFSSSAFGFHLAYDKLKNEGKAGDFSVVINLSNAQYTGLTLLRRV</sequence>
<comment type="caution">
    <text evidence="2">The sequence shown here is derived from an EMBL/GenBank/DDBJ whole genome shotgun (WGS) entry which is preliminary data.</text>
</comment>
<evidence type="ECO:0000313" key="3">
    <source>
        <dbReference type="Proteomes" id="UP001300692"/>
    </source>
</evidence>
<name>A0ABT3CU74_9BACT</name>
<organism evidence="2 3">
    <name type="scientific">Reichenbachiella ulvae</name>
    <dbReference type="NCBI Taxonomy" id="2980104"/>
    <lineage>
        <taxon>Bacteria</taxon>
        <taxon>Pseudomonadati</taxon>
        <taxon>Bacteroidota</taxon>
        <taxon>Cytophagia</taxon>
        <taxon>Cytophagales</taxon>
        <taxon>Reichenbachiellaceae</taxon>
        <taxon>Reichenbachiella</taxon>
    </lineage>
</organism>
<dbReference type="Gene3D" id="3.40.47.10">
    <property type="match status" value="1"/>
</dbReference>
<reference evidence="2 3" key="1">
    <citation type="submission" date="2022-10" db="EMBL/GenBank/DDBJ databases">
        <title>Comparative genomics and taxonomic characterization of three novel marine species of genus Reichenbachiella exhibiting antioxidant and polysaccharide degradation activities.</title>
        <authorList>
            <person name="Muhammad N."/>
            <person name="Lee Y.-J."/>
            <person name="Ko J."/>
            <person name="Kim S.-G."/>
        </authorList>
    </citation>
    <scope>NUCLEOTIDE SEQUENCE [LARGE SCALE GENOMIC DNA]</scope>
    <source>
        <strain evidence="2 3">ABR2-5</strain>
    </source>
</reference>
<dbReference type="InterPro" id="IPR016039">
    <property type="entry name" value="Thiolase-like"/>
</dbReference>
<keyword evidence="3" id="KW-1185">Reference proteome</keyword>
<evidence type="ECO:0000313" key="2">
    <source>
        <dbReference type="EMBL" id="MCV9387182.1"/>
    </source>
</evidence>
<dbReference type="Proteomes" id="UP001300692">
    <property type="component" value="Unassembled WGS sequence"/>
</dbReference>
<dbReference type="SUPFAM" id="SSF53901">
    <property type="entry name" value="Thiolase-like"/>
    <property type="match status" value="1"/>
</dbReference>
<accession>A0ABT3CU74</accession>
<dbReference type="Pfam" id="PF13723">
    <property type="entry name" value="Ketoacyl-synt_2"/>
    <property type="match status" value="1"/>
</dbReference>
<proteinExistence type="predicted"/>
<evidence type="ECO:0000259" key="1">
    <source>
        <dbReference type="Pfam" id="PF13723"/>
    </source>
</evidence>
<gene>
    <name evidence="2" type="ORF">N7U62_10940</name>
</gene>